<evidence type="ECO:0000313" key="2">
    <source>
        <dbReference type="Proteomes" id="UP000006001"/>
    </source>
</evidence>
<dbReference type="HOGENOM" id="CLU_3205364_0_0_11"/>
<comment type="caution">
    <text evidence="1">The sequence shown here is derived from an EMBL/GenBank/DDBJ whole genome shotgun (WGS) entry which is preliminary data.</text>
</comment>
<evidence type="ECO:0000313" key="1">
    <source>
        <dbReference type="EMBL" id="EEZ60783.1"/>
    </source>
</evidence>
<proteinExistence type="predicted"/>
<organism evidence="1 2">
    <name type="scientific">Slackia exigua (strain ATCC 700122 / DSM 15923 / CIP 105133 / JCM 11022 / KCTC 5966 / S-7)</name>
    <dbReference type="NCBI Taxonomy" id="649764"/>
    <lineage>
        <taxon>Bacteria</taxon>
        <taxon>Bacillati</taxon>
        <taxon>Actinomycetota</taxon>
        <taxon>Coriobacteriia</taxon>
        <taxon>Eggerthellales</taxon>
        <taxon>Eggerthellaceae</taxon>
        <taxon>Slackia</taxon>
    </lineage>
</organism>
<dbReference type="AlphaFoldDB" id="D0WIB6"/>
<reference evidence="1" key="1">
    <citation type="submission" date="2009-10" db="EMBL/GenBank/DDBJ databases">
        <authorList>
            <person name="Weinstock G."/>
            <person name="Sodergren E."/>
            <person name="Clifton S."/>
            <person name="Fulton L."/>
            <person name="Fulton B."/>
            <person name="Courtney L."/>
            <person name="Fronick C."/>
            <person name="Harrison M."/>
            <person name="Strong C."/>
            <person name="Farmer C."/>
            <person name="Delahaunty K."/>
            <person name="Markovic C."/>
            <person name="Hall O."/>
            <person name="Minx P."/>
            <person name="Tomlinson C."/>
            <person name="Mitreva M."/>
            <person name="Nelson J."/>
            <person name="Hou S."/>
            <person name="Wollam A."/>
            <person name="Pepin K.H."/>
            <person name="Johnson M."/>
            <person name="Bhonagiri V."/>
            <person name="Nash W.E."/>
            <person name="Warren W."/>
            <person name="Chinwalla A."/>
            <person name="Mardis E.R."/>
            <person name="Wilson R.K."/>
        </authorList>
    </citation>
    <scope>NUCLEOTIDE SEQUENCE [LARGE SCALE GENOMIC DNA]</scope>
    <source>
        <strain evidence="1">ATCC 700122</strain>
    </source>
</reference>
<protein>
    <submittedName>
        <fullName evidence="1">Uncharacterized protein</fullName>
    </submittedName>
</protein>
<dbReference type="EMBL" id="ACUX02000016">
    <property type="protein sequence ID" value="EEZ60783.1"/>
    <property type="molecule type" value="Genomic_DNA"/>
</dbReference>
<gene>
    <name evidence="1" type="ORF">HMPREF0762_01591</name>
</gene>
<keyword evidence="2" id="KW-1185">Reference proteome</keyword>
<sequence>MKIPTSSRTFAKASLGSFEFWNPNDRRCHAPFPRLNLAAMLKIVS</sequence>
<accession>D0WIB6</accession>
<dbReference type="Proteomes" id="UP000006001">
    <property type="component" value="Unassembled WGS sequence"/>
</dbReference>
<name>D0WIB6_SLAES</name>